<evidence type="ECO:0000256" key="5">
    <source>
        <dbReference type="NCBIfam" id="TIGR01378"/>
    </source>
</evidence>
<evidence type="ECO:0000313" key="7">
    <source>
        <dbReference type="EMBL" id="EHM13096.1"/>
    </source>
</evidence>
<keyword evidence="8" id="KW-1185">Reference proteome</keyword>
<dbReference type="PANTHER" id="PTHR41299:SF1">
    <property type="entry name" value="THIAMINE PYROPHOSPHOKINASE"/>
    <property type="match status" value="1"/>
</dbReference>
<dbReference type="RefSeq" id="WP_008522802.1">
    <property type="nucleotide sequence ID" value="NZ_CM001376.1"/>
</dbReference>
<dbReference type="AlphaFoldDB" id="H0UK87"/>
<dbReference type="Proteomes" id="UP000003806">
    <property type="component" value="Chromosome"/>
</dbReference>
<dbReference type="PANTHER" id="PTHR41299">
    <property type="entry name" value="THIAMINE PYROPHOSPHOKINASE"/>
    <property type="match status" value="1"/>
</dbReference>
<dbReference type="InterPro" id="IPR053149">
    <property type="entry name" value="TPK"/>
</dbReference>
<dbReference type="InterPro" id="IPR007371">
    <property type="entry name" value="TPK_catalytic"/>
</dbReference>
<dbReference type="HOGENOM" id="CLU_044237_1_1_0"/>
<dbReference type="GO" id="GO:0004788">
    <property type="term" value="F:thiamine diphosphokinase activity"/>
    <property type="evidence" value="ECO:0007669"/>
    <property type="project" value="UniProtKB-UniRule"/>
</dbReference>
<dbReference type="CDD" id="cd07995">
    <property type="entry name" value="TPK"/>
    <property type="match status" value="1"/>
</dbReference>
<evidence type="ECO:0000256" key="3">
    <source>
        <dbReference type="ARBA" id="ARBA00022777"/>
    </source>
</evidence>
<dbReference type="NCBIfam" id="TIGR01378">
    <property type="entry name" value="thi_PPkinase"/>
    <property type="match status" value="1"/>
</dbReference>
<dbReference type="GO" id="GO:0006772">
    <property type="term" value="P:thiamine metabolic process"/>
    <property type="evidence" value="ECO:0007669"/>
    <property type="project" value="UniProtKB-UniRule"/>
</dbReference>
<dbReference type="Gene3D" id="3.40.50.10240">
    <property type="entry name" value="Thiamin pyrophosphokinase, catalytic domain"/>
    <property type="match status" value="1"/>
</dbReference>
<dbReference type="GO" id="GO:0016301">
    <property type="term" value="F:kinase activity"/>
    <property type="evidence" value="ECO:0007669"/>
    <property type="project" value="UniProtKB-KW"/>
</dbReference>
<accession>H0UK87</accession>
<dbReference type="GO" id="GO:0005524">
    <property type="term" value="F:ATP binding"/>
    <property type="evidence" value="ECO:0007669"/>
    <property type="project" value="UniProtKB-KW"/>
</dbReference>
<keyword evidence="4" id="KW-0067">ATP-binding</keyword>
<evidence type="ECO:0000256" key="2">
    <source>
        <dbReference type="ARBA" id="ARBA00022741"/>
    </source>
</evidence>
<gene>
    <name evidence="7" type="ORF">JonanDRAFT_0710</name>
</gene>
<proteinExistence type="predicted"/>
<dbReference type="InterPro" id="IPR036759">
    <property type="entry name" value="TPK_catalytic_sf"/>
</dbReference>
<dbReference type="InterPro" id="IPR006282">
    <property type="entry name" value="Thi_PPkinase"/>
</dbReference>
<evidence type="ECO:0000256" key="4">
    <source>
        <dbReference type="ARBA" id="ARBA00022840"/>
    </source>
</evidence>
<dbReference type="EMBL" id="CM001376">
    <property type="protein sequence ID" value="EHM13096.1"/>
    <property type="molecule type" value="Genomic_DNA"/>
</dbReference>
<protein>
    <recommendedName>
        <fullName evidence="5">Thiamine diphosphokinase</fullName>
        <ecNumber evidence="5">2.7.6.2</ecNumber>
    </recommendedName>
</protein>
<dbReference type="STRING" id="885272.JonanDRAFT_0710"/>
<evidence type="ECO:0000259" key="6">
    <source>
        <dbReference type="Pfam" id="PF04263"/>
    </source>
</evidence>
<keyword evidence="3 7" id="KW-0418">Kinase</keyword>
<dbReference type="GO" id="GO:0009229">
    <property type="term" value="P:thiamine diphosphate biosynthetic process"/>
    <property type="evidence" value="ECO:0007669"/>
    <property type="project" value="InterPro"/>
</dbReference>
<name>H0UK87_9BACT</name>
<dbReference type="SUPFAM" id="SSF63999">
    <property type="entry name" value="Thiamin pyrophosphokinase, catalytic domain"/>
    <property type="match status" value="1"/>
</dbReference>
<feature type="domain" description="Thiamin pyrophosphokinase catalytic" evidence="6">
    <location>
        <begin position="40"/>
        <end position="136"/>
    </location>
</feature>
<dbReference type="OrthoDB" id="1678571at2"/>
<reference evidence="7 8" key="1">
    <citation type="submission" date="2011-11" db="EMBL/GenBank/DDBJ databases">
        <title>The Noncontiguous Finished genome of Jonquetella anthropi DSM 22815.</title>
        <authorList>
            <consortium name="US DOE Joint Genome Institute (JGI-PGF)"/>
            <person name="Lucas S."/>
            <person name="Copeland A."/>
            <person name="Lapidus A."/>
            <person name="Glavina del Rio T."/>
            <person name="Dalin E."/>
            <person name="Tice H."/>
            <person name="Bruce D."/>
            <person name="Goodwin L."/>
            <person name="Pitluck S."/>
            <person name="Peters L."/>
            <person name="Mikhailova N."/>
            <person name="Held B."/>
            <person name="Kyrpides N."/>
            <person name="Mavromatis K."/>
            <person name="Ivanova N."/>
            <person name="Markowitz V."/>
            <person name="Cheng J.-F."/>
            <person name="Hugenholtz P."/>
            <person name="Woyke T."/>
            <person name="Wu D."/>
            <person name="Gronow S."/>
            <person name="Wellnitz S."/>
            <person name="Brambilla E."/>
            <person name="Klenk H.-P."/>
            <person name="Eisen J.A."/>
        </authorList>
    </citation>
    <scope>NUCLEOTIDE SEQUENCE [LARGE SCALE GENOMIC DNA]</scope>
    <source>
        <strain evidence="7 8">DSM 22815</strain>
    </source>
</reference>
<sequence length="238" mass="26020">MESGSLNLGWVSFASLPSRWNLAVLGGRRPDPSWLKLAASGAEKVWAADAGVAYALAAGIESHRAIGDFDSLKDPQSIEWLAGHPERAARFPVEKDLTDFQIVLEEIPPDLPLVVTGFWGGRFDHLYCNVFSLMGWQGSEAVRVACDERECMALLGPRGSLTVSFDGEPAAVSLLALTEQVSGVRTDGLYWTPQPELKMTFPYTVSNKTTGRPFRVSLESGWLGVYLCSRENALVSDR</sequence>
<keyword evidence="2" id="KW-0547">Nucleotide-binding</keyword>
<dbReference type="Pfam" id="PF04263">
    <property type="entry name" value="TPK_catalytic"/>
    <property type="match status" value="1"/>
</dbReference>
<organism evidence="7 8">
    <name type="scientific">Jonquetella anthropi DSM 22815</name>
    <dbReference type="NCBI Taxonomy" id="885272"/>
    <lineage>
        <taxon>Bacteria</taxon>
        <taxon>Thermotogati</taxon>
        <taxon>Synergistota</taxon>
        <taxon>Synergistia</taxon>
        <taxon>Synergistales</taxon>
        <taxon>Dethiosulfovibrionaceae</taxon>
        <taxon>Jonquetella</taxon>
    </lineage>
</organism>
<dbReference type="EC" id="2.7.6.2" evidence="5"/>
<evidence type="ECO:0000256" key="1">
    <source>
        <dbReference type="ARBA" id="ARBA00022679"/>
    </source>
</evidence>
<evidence type="ECO:0000313" key="8">
    <source>
        <dbReference type="Proteomes" id="UP000003806"/>
    </source>
</evidence>
<dbReference type="eggNOG" id="COG1564">
    <property type="taxonomic scope" value="Bacteria"/>
</dbReference>
<keyword evidence="1" id="KW-0808">Transferase</keyword>